<name>A0A2Z4JEV8_9ACTN</name>
<reference evidence="2" key="1">
    <citation type="submission" date="2018-06" db="EMBL/GenBank/DDBJ databases">
        <authorList>
            <person name="Li K."/>
        </authorList>
    </citation>
    <scope>NUCLEOTIDE SEQUENCE [LARGE SCALE GENOMIC DNA]</scope>
    <source>
        <strain evidence="2">ZFG47</strain>
        <plasmid evidence="2">unnamed1</plasmid>
    </source>
</reference>
<protein>
    <submittedName>
        <fullName evidence="1">Uncharacterized protein</fullName>
    </submittedName>
</protein>
<dbReference type="Proteomes" id="UP000249616">
    <property type="component" value="Plasmid unnamed1"/>
</dbReference>
<dbReference type="EMBL" id="CP030074">
    <property type="protein sequence ID" value="AWW43655.1"/>
    <property type="molecule type" value="Genomic_DNA"/>
</dbReference>
<geneLocation type="plasmid" evidence="1 2">
    <name>unnamed1</name>
</geneLocation>
<sequence>MDFRQLDPACVKRILEREVSLRDLRYIAQVEVDPAALEHCWGSPEVVSDYLAEWVCFAFSPGEGQAFFLQREVHHPPAPGFILSVTRGLFFTEAAELIVRALGIAGARVVRMTEEAWPG</sequence>
<proteinExistence type="predicted"/>
<dbReference type="AlphaFoldDB" id="A0A2Z4JEV8"/>
<keyword evidence="2" id="KW-1185">Reference proteome</keyword>
<keyword evidence="1" id="KW-0614">Plasmid</keyword>
<accession>A0A2Z4JEV8</accession>
<gene>
    <name evidence="1" type="ORF">DN051_43335</name>
</gene>
<dbReference type="KEGG" id="scad:DN051_43335"/>
<evidence type="ECO:0000313" key="2">
    <source>
        <dbReference type="Proteomes" id="UP000249616"/>
    </source>
</evidence>
<organism evidence="1 2">
    <name type="scientific">Streptomyces cadmiisoli</name>
    <dbReference type="NCBI Taxonomy" id="2184053"/>
    <lineage>
        <taxon>Bacteria</taxon>
        <taxon>Bacillati</taxon>
        <taxon>Actinomycetota</taxon>
        <taxon>Actinomycetes</taxon>
        <taxon>Kitasatosporales</taxon>
        <taxon>Streptomycetaceae</taxon>
        <taxon>Streptomyces</taxon>
        <taxon>Streptomyces aurantiacus group</taxon>
    </lineage>
</organism>
<evidence type="ECO:0000313" key="1">
    <source>
        <dbReference type="EMBL" id="AWW43655.1"/>
    </source>
</evidence>